<evidence type="ECO:0000313" key="2">
    <source>
        <dbReference type="Proteomes" id="UP000243374"/>
    </source>
</evidence>
<evidence type="ECO:0000313" key="1">
    <source>
        <dbReference type="EMBL" id="SFK02111.1"/>
    </source>
</evidence>
<reference evidence="1 2" key="1">
    <citation type="submission" date="2016-10" db="EMBL/GenBank/DDBJ databases">
        <authorList>
            <person name="Varghese N."/>
            <person name="Submissions S."/>
        </authorList>
    </citation>
    <scope>NUCLEOTIDE SEQUENCE [LARGE SCALE GENOMIC DNA]</scope>
    <source>
        <strain evidence="1 2">22B</strain>
    </source>
</reference>
<keyword evidence="2" id="KW-1185">Reference proteome</keyword>
<dbReference type="Proteomes" id="UP000243374">
    <property type="component" value="Unassembled WGS sequence"/>
</dbReference>
<sequence>MKSVIKQQIEQDIANKKYNPLNDLLFKFVFGKEERKEITISFLNAALGREGKNEITDIKFRNSEFSAFAENEKSTRLDIFCTTQIDEKIDVEIQINNRKNIEKRTLFYWANMFLFGHKKGEDYNELKPSITINLLNYNNFDTTEPMHSMFAVYNMNTGKRLCNDLELHFFELKKFQKKPISDLSRIERWMAYFSNKLDVSELQELGMKDSKIKDALDASDRFMDDLDERLAYVNREMAMMDYKSDIEGYYRDGIAKGRAEERFNILKEMIKNGFDNETIHKITTLSLEEIKDFRKNNK</sequence>
<organism evidence="1 2">
    <name type="scientific">Succinivibrio dextrinosolvens</name>
    <dbReference type="NCBI Taxonomy" id="83771"/>
    <lineage>
        <taxon>Bacteria</taxon>
        <taxon>Pseudomonadati</taxon>
        <taxon>Pseudomonadota</taxon>
        <taxon>Gammaproteobacteria</taxon>
        <taxon>Aeromonadales</taxon>
        <taxon>Succinivibrionaceae</taxon>
        <taxon>Succinivibrio</taxon>
    </lineage>
</organism>
<dbReference type="OrthoDB" id="9812287at2"/>
<dbReference type="EMBL" id="FOSF01000015">
    <property type="protein sequence ID" value="SFK02111.1"/>
    <property type="molecule type" value="Genomic_DNA"/>
</dbReference>
<gene>
    <name evidence="1" type="ORF">SAMN04487865_101519</name>
</gene>
<protein>
    <recommendedName>
        <fullName evidence="3">Rpn family recombination-promoting nuclease/putative transposase</fullName>
    </recommendedName>
</protein>
<dbReference type="RefSeq" id="WP_074840209.1">
    <property type="nucleotide sequence ID" value="NZ_CP047056.1"/>
</dbReference>
<name>A0A662Z8I0_9GAMM</name>
<dbReference type="PANTHER" id="PTHR41317:SF1">
    <property type="entry name" value="PD-(D_E)XK NUCLEASE FAMILY TRANSPOSASE"/>
    <property type="match status" value="1"/>
</dbReference>
<evidence type="ECO:0008006" key="3">
    <source>
        <dbReference type="Google" id="ProtNLM"/>
    </source>
</evidence>
<dbReference type="AlphaFoldDB" id="A0A662Z8I0"/>
<dbReference type="PANTHER" id="PTHR41317">
    <property type="entry name" value="PD-(D_E)XK NUCLEASE FAMILY TRANSPOSASE"/>
    <property type="match status" value="1"/>
</dbReference>
<dbReference type="Pfam" id="PF12784">
    <property type="entry name" value="PDDEXK_2"/>
    <property type="match status" value="1"/>
</dbReference>
<accession>A0A662Z8I0</accession>
<dbReference type="NCBIfam" id="TIGR01784">
    <property type="entry name" value="T_den_put_tspse"/>
    <property type="match status" value="1"/>
</dbReference>
<proteinExistence type="predicted"/>
<dbReference type="InterPro" id="IPR010106">
    <property type="entry name" value="RpnA"/>
</dbReference>